<protein>
    <submittedName>
        <fullName evidence="2">FkbM family methyltransferase</fullName>
    </submittedName>
</protein>
<dbReference type="InterPro" id="IPR029063">
    <property type="entry name" value="SAM-dependent_MTases_sf"/>
</dbReference>
<feature type="domain" description="Methyltransferase FkbM" evidence="1">
    <location>
        <begin position="87"/>
        <end position="223"/>
    </location>
</feature>
<dbReference type="GO" id="GO:0008168">
    <property type="term" value="F:methyltransferase activity"/>
    <property type="evidence" value="ECO:0007669"/>
    <property type="project" value="UniProtKB-KW"/>
</dbReference>
<dbReference type="GO" id="GO:0032259">
    <property type="term" value="P:methylation"/>
    <property type="evidence" value="ECO:0007669"/>
    <property type="project" value="UniProtKB-KW"/>
</dbReference>
<comment type="caution">
    <text evidence="2">The sequence shown here is derived from an EMBL/GenBank/DDBJ whole genome shotgun (WGS) entry which is preliminary data.</text>
</comment>
<evidence type="ECO:0000259" key="1">
    <source>
        <dbReference type="Pfam" id="PF05050"/>
    </source>
</evidence>
<dbReference type="InterPro" id="IPR052514">
    <property type="entry name" value="SAM-dependent_MTase"/>
</dbReference>
<sequence>MTSLYASTAQKLRAFRHLAKLTSWSDALRFTLARLRGSPEVKLHLKHPACQITLRPRNSDFDVLLQTFVSGGCDVRALVSGARRIIDGGANIGLTAIQFASHFPEATIIAVEPEPANFDLLVRNTSAFPRVRPLQAAIWPRSANLSVGQAPEDGRSWSFQTHEALESEAGVTCPAVPIDELVSVSNPCDVLKLDIEGAEWPLLEQTDLSWMGHASLLVLELHGEDKDARLQRALGGRSSNMSYQHEKVILRPLVASAT</sequence>
<evidence type="ECO:0000313" key="3">
    <source>
        <dbReference type="Proteomes" id="UP001596052"/>
    </source>
</evidence>
<dbReference type="Gene3D" id="3.40.50.150">
    <property type="entry name" value="Vaccinia Virus protein VP39"/>
    <property type="match status" value="1"/>
</dbReference>
<reference evidence="3" key="1">
    <citation type="journal article" date="2019" name="Int. J. Syst. Evol. Microbiol.">
        <title>The Global Catalogue of Microorganisms (GCM) 10K type strain sequencing project: providing services to taxonomists for standard genome sequencing and annotation.</title>
        <authorList>
            <consortium name="The Broad Institute Genomics Platform"/>
            <consortium name="The Broad Institute Genome Sequencing Center for Infectious Disease"/>
            <person name="Wu L."/>
            <person name="Ma J."/>
        </authorList>
    </citation>
    <scope>NUCLEOTIDE SEQUENCE [LARGE SCALE GENOMIC DNA]</scope>
    <source>
        <strain evidence="3">CGMCC 4.1469</strain>
    </source>
</reference>
<proteinExistence type="predicted"/>
<keyword evidence="3" id="KW-1185">Reference proteome</keyword>
<dbReference type="InterPro" id="IPR006342">
    <property type="entry name" value="FkbM_mtfrase"/>
</dbReference>
<gene>
    <name evidence="2" type="ORF">ACFQDI_01180</name>
</gene>
<dbReference type="Pfam" id="PF05050">
    <property type="entry name" value="Methyltransf_21"/>
    <property type="match status" value="1"/>
</dbReference>
<dbReference type="NCBIfam" id="TIGR01444">
    <property type="entry name" value="fkbM_fam"/>
    <property type="match status" value="1"/>
</dbReference>
<dbReference type="RefSeq" id="WP_377162541.1">
    <property type="nucleotide sequence ID" value="NZ_JBHSMQ010000001.1"/>
</dbReference>
<keyword evidence="2" id="KW-0489">Methyltransferase</keyword>
<dbReference type="EMBL" id="JBHSMQ010000001">
    <property type="protein sequence ID" value="MFC5453451.1"/>
    <property type="molecule type" value="Genomic_DNA"/>
</dbReference>
<dbReference type="SUPFAM" id="SSF53335">
    <property type="entry name" value="S-adenosyl-L-methionine-dependent methyltransferases"/>
    <property type="match status" value="1"/>
</dbReference>
<dbReference type="Proteomes" id="UP001596052">
    <property type="component" value="Unassembled WGS sequence"/>
</dbReference>
<dbReference type="GO" id="GO:0016874">
    <property type="term" value="F:ligase activity"/>
    <property type="evidence" value="ECO:0007669"/>
    <property type="project" value="UniProtKB-KW"/>
</dbReference>
<keyword evidence="2" id="KW-0808">Transferase</keyword>
<keyword evidence="2" id="KW-0436">Ligase</keyword>
<name>A0ABW0KLJ0_9BACT</name>
<dbReference type="PANTHER" id="PTHR34203">
    <property type="entry name" value="METHYLTRANSFERASE, FKBM FAMILY PROTEIN"/>
    <property type="match status" value="1"/>
</dbReference>
<evidence type="ECO:0000313" key="2">
    <source>
        <dbReference type="EMBL" id="MFC5453451.1"/>
    </source>
</evidence>
<dbReference type="PANTHER" id="PTHR34203:SF13">
    <property type="entry name" value="EXPRESSED PROTEIN"/>
    <property type="match status" value="1"/>
</dbReference>
<organism evidence="2 3">
    <name type="scientific">Prosthecobacter fluviatilis</name>
    <dbReference type="NCBI Taxonomy" id="445931"/>
    <lineage>
        <taxon>Bacteria</taxon>
        <taxon>Pseudomonadati</taxon>
        <taxon>Verrucomicrobiota</taxon>
        <taxon>Verrucomicrobiia</taxon>
        <taxon>Verrucomicrobiales</taxon>
        <taxon>Verrucomicrobiaceae</taxon>
        <taxon>Prosthecobacter</taxon>
    </lineage>
</organism>
<accession>A0ABW0KLJ0</accession>